<dbReference type="RefSeq" id="WP_114803127.1">
    <property type="nucleotide sequence ID" value="NZ_QQAV01000005.1"/>
</dbReference>
<comment type="caution">
    <text evidence="6">The sequence shown here is derived from an EMBL/GenBank/DDBJ whole genome shotgun (WGS) entry which is preliminary data.</text>
</comment>
<keyword evidence="1" id="KW-0805">Transcription regulation</keyword>
<feature type="domain" description="HTH araC/xylS-type" evidence="5">
    <location>
        <begin position="236"/>
        <end position="334"/>
    </location>
</feature>
<gene>
    <name evidence="6" type="ORF">DFR41_1052</name>
</gene>
<proteinExistence type="predicted"/>
<evidence type="ECO:0000259" key="5">
    <source>
        <dbReference type="PROSITE" id="PS01124"/>
    </source>
</evidence>
<evidence type="ECO:0000256" key="1">
    <source>
        <dbReference type="ARBA" id="ARBA00023015"/>
    </source>
</evidence>
<dbReference type="Gene3D" id="1.10.10.60">
    <property type="entry name" value="Homeodomain-like"/>
    <property type="match status" value="1"/>
</dbReference>
<keyword evidence="2 6" id="KW-0238">DNA-binding</keyword>
<dbReference type="GO" id="GO:0043565">
    <property type="term" value="F:sequence-specific DNA binding"/>
    <property type="evidence" value="ECO:0007669"/>
    <property type="project" value="InterPro"/>
</dbReference>
<dbReference type="EMBL" id="QQAV01000005">
    <property type="protein sequence ID" value="RDI24087.1"/>
    <property type="molecule type" value="Genomic_DNA"/>
</dbReference>
<dbReference type="AlphaFoldDB" id="A0A370FIN4"/>
<dbReference type="InterPro" id="IPR018060">
    <property type="entry name" value="HTH_AraC"/>
</dbReference>
<dbReference type="SMART" id="SM00342">
    <property type="entry name" value="HTH_ARAC"/>
    <property type="match status" value="1"/>
</dbReference>
<dbReference type="Pfam" id="PF12833">
    <property type="entry name" value="HTH_18"/>
    <property type="match status" value="1"/>
</dbReference>
<accession>A0A370FIN4</accession>
<dbReference type="Pfam" id="PF14525">
    <property type="entry name" value="AraC_binding_2"/>
    <property type="match status" value="1"/>
</dbReference>
<dbReference type="PANTHER" id="PTHR46796">
    <property type="entry name" value="HTH-TYPE TRANSCRIPTIONAL ACTIVATOR RHAS-RELATED"/>
    <property type="match status" value="1"/>
</dbReference>
<dbReference type="InterPro" id="IPR009057">
    <property type="entry name" value="Homeodomain-like_sf"/>
</dbReference>
<dbReference type="InterPro" id="IPR050204">
    <property type="entry name" value="AraC_XylS_family_regulators"/>
</dbReference>
<dbReference type="PANTHER" id="PTHR46796:SF12">
    <property type="entry name" value="HTH-TYPE DNA-BINDING TRANSCRIPTIONAL ACTIVATOR EUTR"/>
    <property type="match status" value="1"/>
</dbReference>
<name>A0A370FIN4_9BURK</name>
<dbReference type="GO" id="GO:0003700">
    <property type="term" value="F:DNA-binding transcription factor activity"/>
    <property type="evidence" value="ECO:0007669"/>
    <property type="project" value="InterPro"/>
</dbReference>
<dbReference type="PROSITE" id="PS01124">
    <property type="entry name" value="HTH_ARAC_FAMILY_2"/>
    <property type="match status" value="1"/>
</dbReference>
<evidence type="ECO:0000256" key="3">
    <source>
        <dbReference type="ARBA" id="ARBA00023163"/>
    </source>
</evidence>
<dbReference type="OrthoDB" id="185346at2"/>
<dbReference type="Proteomes" id="UP000255265">
    <property type="component" value="Unassembled WGS sequence"/>
</dbReference>
<evidence type="ECO:0000256" key="4">
    <source>
        <dbReference type="SAM" id="MobiDB-lite"/>
    </source>
</evidence>
<reference evidence="6 7" key="1">
    <citation type="submission" date="2018-07" db="EMBL/GenBank/DDBJ databases">
        <title>Genomic Encyclopedia of Type Strains, Phase IV (KMG-IV): sequencing the most valuable type-strain genomes for metagenomic binning, comparative biology and taxonomic classification.</title>
        <authorList>
            <person name="Goeker M."/>
        </authorList>
    </citation>
    <scope>NUCLEOTIDE SEQUENCE [LARGE SCALE GENOMIC DNA]</scope>
    <source>
        <strain evidence="6 7">DSM 21352</strain>
    </source>
</reference>
<evidence type="ECO:0000313" key="6">
    <source>
        <dbReference type="EMBL" id="RDI24087.1"/>
    </source>
</evidence>
<protein>
    <submittedName>
        <fullName evidence="6">AraC-like DNA-binding protein</fullName>
    </submittedName>
</protein>
<dbReference type="SUPFAM" id="SSF46689">
    <property type="entry name" value="Homeodomain-like"/>
    <property type="match status" value="2"/>
</dbReference>
<keyword evidence="3" id="KW-0804">Transcription</keyword>
<feature type="region of interest" description="Disordered" evidence="4">
    <location>
        <begin position="102"/>
        <end position="123"/>
    </location>
</feature>
<keyword evidence="7" id="KW-1185">Reference proteome</keyword>
<organism evidence="6 7">
    <name type="scientific">Pseudacidovorax intermedius</name>
    <dbReference type="NCBI Taxonomy" id="433924"/>
    <lineage>
        <taxon>Bacteria</taxon>
        <taxon>Pseudomonadati</taxon>
        <taxon>Pseudomonadota</taxon>
        <taxon>Betaproteobacteria</taxon>
        <taxon>Burkholderiales</taxon>
        <taxon>Comamonadaceae</taxon>
        <taxon>Pseudacidovorax</taxon>
    </lineage>
</organism>
<evidence type="ECO:0000256" key="2">
    <source>
        <dbReference type="ARBA" id="ARBA00023125"/>
    </source>
</evidence>
<dbReference type="InterPro" id="IPR035418">
    <property type="entry name" value="AraC-bd_2"/>
</dbReference>
<sequence>MNPTASAFFTRPPSAPLPATRPLRPFFASADLEETRLRVGSVMKPHRLDVAGRAQRLDARMHHASFGDVSLSLLAYGAEVEIQPGPLEDFFLVQMPLAGRAQVDSGGQHSDSGPHEATVLSPSEDTVMRWSADNQQLMVRVSRALVERTLALQLGRALDAPVRFQLGFGWRDNAMWMHLLGYLQEMMAQDIDVSQHRLVSQQVGQLVAATLLAVQPHNHSHAAPARCNTVLPRHVRRVQDHIQAHAHEPLCAEQLAEVAGVSVRSLYAGFKEFLGVSPMQYLKDLRLERARAELLGGSTHVAGVALRWGFGHLGRFSADYRARFGEYPSETVRRH</sequence>
<evidence type="ECO:0000313" key="7">
    <source>
        <dbReference type="Proteomes" id="UP000255265"/>
    </source>
</evidence>